<proteinExistence type="predicted"/>
<dbReference type="Pfam" id="PF00534">
    <property type="entry name" value="Glycos_transf_1"/>
    <property type="match status" value="1"/>
</dbReference>
<accession>A0A2M7TBR2</accession>
<dbReference type="GO" id="GO:0016757">
    <property type="term" value="F:glycosyltransferase activity"/>
    <property type="evidence" value="ECO:0007669"/>
    <property type="project" value="InterPro"/>
</dbReference>
<evidence type="ECO:0000313" key="3">
    <source>
        <dbReference type="EMBL" id="PIZ42650.1"/>
    </source>
</evidence>
<evidence type="ECO:0000256" key="1">
    <source>
        <dbReference type="ARBA" id="ARBA00022679"/>
    </source>
</evidence>
<dbReference type="AlphaFoldDB" id="A0A2M7TBR2"/>
<dbReference type="PANTHER" id="PTHR46401:SF2">
    <property type="entry name" value="GLYCOSYLTRANSFERASE WBBK-RELATED"/>
    <property type="match status" value="1"/>
</dbReference>
<evidence type="ECO:0000259" key="2">
    <source>
        <dbReference type="Pfam" id="PF00534"/>
    </source>
</evidence>
<reference evidence="4" key="1">
    <citation type="submission" date="2017-09" db="EMBL/GenBank/DDBJ databases">
        <title>Depth-based differentiation of microbial function through sediment-hosted aquifers and enrichment of novel symbionts in the deep terrestrial subsurface.</title>
        <authorList>
            <person name="Probst A.J."/>
            <person name="Ladd B."/>
            <person name="Jarett J.K."/>
            <person name="Geller-Mcgrath D.E."/>
            <person name="Sieber C.M.K."/>
            <person name="Emerson J.B."/>
            <person name="Anantharaman K."/>
            <person name="Thomas B.C."/>
            <person name="Malmstrom R."/>
            <person name="Stieglmeier M."/>
            <person name="Klingl A."/>
            <person name="Woyke T."/>
            <person name="Ryan C.M."/>
            <person name="Banfield J.F."/>
        </authorList>
    </citation>
    <scope>NUCLEOTIDE SEQUENCE [LARGE SCALE GENOMIC DNA]</scope>
</reference>
<organism evidence="3 4">
    <name type="scientific">candidate division WWE3 bacterium CG_4_10_14_0_2_um_filter_42_8</name>
    <dbReference type="NCBI Taxonomy" id="1975074"/>
    <lineage>
        <taxon>Bacteria</taxon>
        <taxon>Katanobacteria</taxon>
    </lineage>
</organism>
<dbReference type="InterPro" id="IPR001296">
    <property type="entry name" value="Glyco_trans_1"/>
</dbReference>
<sequence>MRVLILSGTYPPLKCGVGAYTSLFMEALKKNGIEVCLLTSQDALKAEGVYPEIKVWKMSALPQIIEFIQKLKPDIIDFQYPTIAYRRKIFANLLPFLLRLKGIKVPIVTTFHEFTEVGYPGKFRSLLLILLSQHVILKNKADLEILKRLFFWKKFTFIPIGSNIKVKEYRPDQLIKLRKKLGLVAKKESLLLYFGFIDESKGIDDLLEATTLLILKGVPVKLLLIGGFNPQNNTYHHHLERLVEKLHLADKVFWLGFVSDEEISQYFQIADIGVFPFKKGVSLRRGTVMGTLIHGVPVITTLGKYTTADFVNGKNVILVEPKDPAVLAKTIEELLQNQTLLQILKRNAKIFSRSFVWETIADNSRKFYQSLLR</sequence>
<name>A0A2M7TBR2_UNCKA</name>
<protein>
    <recommendedName>
        <fullName evidence="2">Glycosyl transferase family 1 domain-containing protein</fullName>
    </recommendedName>
</protein>
<dbReference type="EMBL" id="PFNJ01000059">
    <property type="protein sequence ID" value="PIZ42650.1"/>
    <property type="molecule type" value="Genomic_DNA"/>
</dbReference>
<dbReference type="GO" id="GO:0009103">
    <property type="term" value="P:lipopolysaccharide biosynthetic process"/>
    <property type="evidence" value="ECO:0007669"/>
    <property type="project" value="TreeGrafter"/>
</dbReference>
<evidence type="ECO:0000313" key="4">
    <source>
        <dbReference type="Proteomes" id="UP000230970"/>
    </source>
</evidence>
<keyword evidence="1" id="KW-0808">Transferase</keyword>
<comment type="caution">
    <text evidence="3">The sequence shown here is derived from an EMBL/GenBank/DDBJ whole genome shotgun (WGS) entry which is preliminary data.</text>
</comment>
<dbReference type="PANTHER" id="PTHR46401">
    <property type="entry name" value="GLYCOSYLTRANSFERASE WBBK-RELATED"/>
    <property type="match status" value="1"/>
</dbReference>
<dbReference type="Gene3D" id="3.40.50.2000">
    <property type="entry name" value="Glycogen Phosphorylase B"/>
    <property type="match status" value="2"/>
</dbReference>
<dbReference type="SUPFAM" id="SSF53756">
    <property type="entry name" value="UDP-Glycosyltransferase/glycogen phosphorylase"/>
    <property type="match status" value="1"/>
</dbReference>
<gene>
    <name evidence="3" type="ORF">COY34_02475</name>
</gene>
<dbReference type="Proteomes" id="UP000230970">
    <property type="component" value="Unassembled WGS sequence"/>
</dbReference>
<feature type="domain" description="Glycosyl transferase family 1" evidence="2">
    <location>
        <begin position="184"/>
        <end position="349"/>
    </location>
</feature>